<organism evidence="1 2">
    <name type="scientific">Araneus ventricosus</name>
    <name type="common">Orbweaver spider</name>
    <name type="synonym">Epeira ventricosa</name>
    <dbReference type="NCBI Taxonomy" id="182803"/>
    <lineage>
        <taxon>Eukaryota</taxon>
        <taxon>Metazoa</taxon>
        <taxon>Ecdysozoa</taxon>
        <taxon>Arthropoda</taxon>
        <taxon>Chelicerata</taxon>
        <taxon>Arachnida</taxon>
        <taxon>Araneae</taxon>
        <taxon>Araneomorphae</taxon>
        <taxon>Entelegynae</taxon>
        <taxon>Araneoidea</taxon>
        <taxon>Araneidae</taxon>
        <taxon>Araneus</taxon>
    </lineage>
</organism>
<dbReference type="AlphaFoldDB" id="A0A4Y2I5I4"/>
<accession>A0A4Y2I5I4</accession>
<comment type="caution">
    <text evidence="1">The sequence shown here is derived from an EMBL/GenBank/DDBJ whole genome shotgun (WGS) entry which is preliminary data.</text>
</comment>
<evidence type="ECO:0000313" key="1">
    <source>
        <dbReference type="EMBL" id="GBM72938.1"/>
    </source>
</evidence>
<keyword evidence="2" id="KW-1185">Reference proteome</keyword>
<sequence length="102" mass="11834">MRIPSCIDVLWGCLKYFDYENEGTYEKFFTINVKNIRKPMPTEHNPSTRTSMFLHHGRRYRPKEVTKPPKHVQLTLTGKRMSAEITPVSSIKLPFTGGEAHL</sequence>
<reference evidence="1 2" key="1">
    <citation type="journal article" date="2019" name="Sci. Rep.">
        <title>Orb-weaving spider Araneus ventricosus genome elucidates the spidroin gene catalogue.</title>
        <authorList>
            <person name="Kono N."/>
            <person name="Nakamura H."/>
            <person name="Ohtoshi R."/>
            <person name="Moran D.A.P."/>
            <person name="Shinohara A."/>
            <person name="Yoshida Y."/>
            <person name="Fujiwara M."/>
            <person name="Mori M."/>
            <person name="Tomita M."/>
            <person name="Arakawa K."/>
        </authorList>
    </citation>
    <scope>NUCLEOTIDE SEQUENCE [LARGE SCALE GENOMIC DNA]</scope>
</reference>
<gene>
    <name evidence="1" type="ORF">AVEN_255819_1</name>
</gene>
<protein>
    <submittedName>
        <fullName evidence="1">Uncharacterized protein</fullName>
    </submittedName>
</protein>
<proteinExistence type="predicted"/>
<name>A0A4Y2I5I4_ARAVE</name>
<evidence type="ECO:0000313" key="2">
    <source>
        <dbReference type="Proteomes" id="UP000499080"/>
    </source>
</evidence>
<dbReference type="Proteomes" id="UP000499080">
    <property type="component" value="Unassembled WGS sequence"/>
</dbReference>
<dbReference type="EMBL" id="BGPR01105398">
    <property type="protein sequence ID" value="GBM72938.1"/>
    <property type="molecule type" value="Genomic_DNA"/>
</dbReference>